<dbReference type="InterPro" id="IPR050275">
    <property type="entry name" value="PGM_Phosphatase"/>
</dbReference>
<dbReference type="Gene3D" id="3.40.50.1240">
    <property type="entry name" value="Phosphoglycerate mutase-like"/>
    <property type="match status" value="1"/>
</dbReference>
<dbReference type="OrthoDB" id="4697614at2"/>
<dbReference type="PANTHER" id="PTHR48100">
    <property type="entry name" value="BROAD-SPECIFICITY PHOSPHATASE YOR283W-RELATED"/>
    <property type="match status" value="1"/>
</dbReference>
<dbReference type="InterPro" id="IPR013078">
    <property type="entry name" value="His_Pase_superF_clade-1"/>
</dbReference>
<name>D3QBR8_STANL</name>
<feature type="binding site" evidence="2">
    <location>
        <begin position="79"/>
        <end position="82"/>
    </location>
    <ligand>
        <name>substrate</name>
    </ligand>
</feature>
<keyword evidence="4" id="KW-1185">Reference proteome</keyword>
<dbReference type="RefSeq" id="WP_013020378.1">
    <property type="nucleotide sequence ID" value="NC_013947.1"/>
</dbReference>
<organism evidence="3 4">
    <name type="scientific">Stackebrandtia nassauensis (strain DSM 44728 / CIP 108903 / NRRL B-16338 / NBRC 102104 / LLR-40K-21)</name>
    <dbReference type="NCBI Taxonomy" id="446470"/>
    <lineage>
        <taxon>Bacteria</taxon>
        <taxon>Bacillati</taxon>
        <taxon>Actinomycetota</taxon>
        <taxon>Actinomycetes</taxon>
        <taxon>Glycomycetales</taxon>
        <taxon>Glycomycetaceae</taxon>
        <taxon>Stackebrandtia</taxon>
    </lineage>
</organism>
<dbReference type="GO" id="GO:0070297">
    <property type="term" value="P:regulation of phosphorelay signal transduction system"/>
    <property type="evidence" value="ECO:0007669"/>
    <property type="project" value="TreeGrafter"/>
</dbReference>
<evidence type="ECO:0000256" key="2">
    <source>
        <dbReference type="PIRSR" id="PIRSR613078-2"/>
    </source>
</evidence>
<dbReference type="InterPro" id="IPR029033">
    <property type="entry name" value="His_PPase_superfam"/>
</dbReference>
<dbReference type="SUPFAM" id="SSF53254">
    <property type="entry name" value="Phosphoglycerate mutase-like"/>
    <property type="match status" value="1"/>
</dbReference>
<sequence>MGSIVLVRHGQTEWSRSGRHTSVTDLDLTDDGERQARNLAPALTPYRFTAVWCSPMRRARHTAALAGLTVTTTSADLAEWNYGRYEGVTTATIRETVPDWSIWRDGCPDGESPSAIGARLDRALTAIRPLLTDGDVAVVGHGHALRVAAARWIGLPPSGGALLGLDTASISVLGHEREQPVLRHWNLTPTP</sequence>
<feature type="active site" description="Tele-phosphohistidine intermediate" evidence="1">
    <location>
        <position position="9"/>
    </location>
</feature>
<protein>
    <submittedName>
        <fullName evidence="3">Phosphoglycerate mutase</fullName>
    </submittedName>
</protein>
<dbReference type="KEGG" id="sna:Snas_5172"/>
<dbReference type="eggNOG" id="COG0406">
    <property type="taxonomic scope" value="Bacteria"/>
</dbReference>
<feature type="active site" description="Proton donor/acceptor" evidence="1">
    <location>
        <position position="79"/>
    </location>
</feature>
<dbReference type="STRING" id="446470.Snas_5172"/>
<dbReference type="GO" id="GO:0101006">
    <property type="term" value="F:protein histidine phosphatase activity"/>
    <property type="evidence" value="ECO:0007669"/>
    <property type="project" value="TreeGrafter"/>
</dbReference>
<dbReference type="HOGENOM" id="CLU_033323_13_1_11"/>
<dbReference type="EMBL" id="CP001778">
    <property type="protein sequence ID" value="ADD44807.1"/>
    <property type="molecule type" value="Genomic_DNA"/>
</dbReference>
<dbReference type="PANTHER" id="PTHR48100:SF15">
    <property type="entry name" value="SEDOHEPTULOSE 1,7-BISPHOSPHATASE"/>
    <property type="match status" value="1"/>
</dbReference>
<accession>D3QBR8</accession>
<dbReference type="CDD" id="cd07067">
    <property type="entry name" value="HP_PGM_like"/>
    <property type="match status" value="1"/>
</dbReference>
<dbReference type="Pfam" id="PF00300">
    <property type="entry name" value="His_Phos_1"/>
    <property type="match status" value="1"/>
</dbReference>
<evidence type="ECO:0000313" key="4">
    <source>
        <dbReference type="Proteomes" id="UP000000844"/>
    </source>
</evidence>
<evidence type="ECO:0000256" key="1">
    <source>
        <dbReference type="PIRSR" id="PIRSR613078-1"/>
    </source>
</evidence>
<dbReference type="Proteomes" id="UP000000844">
    <property type="component" value="Chromosome"/>
</dbReference>
<dbReference type="SMART" id="SM00855">
    <property type="entry name" value="PGAM"/>
    <property type="match status" value="1"/>
</dbReference>
<reference evidence="3 4" key="1">
    <citation type="journal article" date="2009" name="Stand. Genomic Sci.">
        <title>Complete genome sequence of Stackebrandtia nassauensis type strain (LLR-40K-21).</title>
        <authorList>
            <person name="Munk C."/>
            <person name="Lapidus A."/>
            <person name="Copeland A."/>
            <person name="Jando M."/>
            <person name="Mayilraj S."/>
            <person name="Glavina Del Rio T."/>
            <person name="Nolan M."/>
            <person name="Chen F."/>
            <person name="Lucas S."/>
            <person name="Tice H."/>
            <person name="Cheng J.F."/>
            <person name="Han C."/>
            <person name="Detter J.C."/>
            <person name="Bruce D."/>
            <person name="Goodwin L."/>
            <person name="Chain P."/>
            <person name="Pitluck S."/>
            <person name="Goker M."/>
            <person name="Ovchinikova G."/>
            <person name="Pati A."/>
            <person name="Ivanova N."/>
            <person name="Mavromatis K."/>
            <person name="Chen A."/>
            <person name="Palaniappan K."/>
            <person name="Land M."/>
            <person name="Hauser L."/>
            <person name="Chang Y.J."/>
            <person name="Jeffries C.D."/>
            <person name="Bristow J."/>
            <person name="Eisen J.A."/>
            <person name="Markowitz V."/>
            <person name="Hugenholtz P."/>
            <person name="Kyrpides N.C."/>
            <person name="Klenk H.P."/>
        </authorList>
    </citation>
    <scope>NUCLEOTIDE SEQUENCE [LARGE SCALE GENOMIC DNA]</scope>
    <source>
        <strain evidence="4">DSM 44728 / CIP 108903 / NRRL B-16338 / NBRC 102104 / LLR-40K-21</strain>
    </source>
</reference>
<proteinExistence type="predicted"/>
<dbReference type="AlphaFoldDB" id="D3QBR8"/>
<evidence type="ECO:0000313" key="3">
    <source>
        <dbReference type="EMBL" id="ADD44807.1"/>
    </source>
</evidence>
<gene>
    <name evidence="3" type="ordered locus">Snas_5172</name>
</gene>
<feature type="binding site" evidence="2">
    <location>
        <position position="58"/>
    </location>
    <ligand>
        <name>substrate</name>
    </ligand>
</feature>